<feature type="chain" id="PRO_5040383131" description="Dystroglycan-type cadherin-like domain-containing protein" evidence="14">
    <location>
        <begin position="19"/>
        <end position="404"/>
    </location>
</feature>
<reference evidence="16" key="1">
    <citation type="submission" date="2021-12" db="EMBL/GenBank/DDBJ databases">
        <authorList>
            <person name="King R."/>
        </authorList>
    </citation>
    <scope>NUCLEOTIDE SEQUENCE</scope>
</reference>
<gene>
    <name evidence="16" type="ORF">MELIAE_LOCUS6807</name>
</gene>
<keyword evidence="11" id="KW-0206">Cytoskeleton</keyword>
<evidence type="ECO:0000256" key="14">
    <source>
        <dbReference type="SAM" id="SignalP"/>
    </source>
</evidence>
<dbReference type="SMART" id="SM00736">
    <property type="entry name" value="CADG"/>
    <property type="match status" value="1"/>
</dbReference>
<name>A0A9P0FGA1_BRAAE</name>
<evidence type="ECO:0000256" key="13">
    <source>
        <dbReference type="SAM" id="Phobius"/>
    </source>
</evidence>
<keyword evidence="14" id="KW-0732">Signal</keyword>
<feature type="transmembrane region" description="Helical" evidence="13">
    <location>
        <begin position="280"/>
        <end position="304"/>
    </location>
</feature>
<keyword evidence="7 13" id="KW-0812">Transmembrane</keyword>
<comment type="similarity">
    <text evidence="4">Belongs to the sarcoglycan alpha/epsilon family.</text>
</comment>
<evidence type="ECO:0000313" key="17">
    <source>
        <dbReference type="Proteomes" id="UP001154078"/>
    </source>
</evidence>
<feature type="domain" description="Dystroglycan-type cadherin-like" evidence="15">
    <location>
        <begin position="15"/>
        <end position="118"/>
    </location>
</feature>
<comment type="subcellular location">
    <subcellularLocation>
        <location evidence="3">Cell membrane</location>
        <location evidence="3">Sarcolemma</location>
        <topology evidence="3">Single-pass membrane protein</topology>
    </subcellularLocation>
    <subcellularLocation>
        <location evidence="2">Cytoplasm</location>
        <location evidence="2">Cytoskeleton</location>
    </subcellularLocation>
</comment>
<keyword evidence="17" id="KW-1185">Reference proteome</keyword>
<evidence type="ECO:0000256" key="6">
    <source>
        <dbReference type="ARBA" id="ARBA00022490"/>
    </source>
</evidence>
<evidence type="ECO:0000256" key="2">
    <source>
        <dbReference type="ARBA" id="ARBA00004245"/>
    </source>
</evidence>
<dbReference type="GO" id="GO:0005856">
    <property type="term" value="C:cytoskeleton"/>
    <property type="evidence" value="ECO:0007669"/>
    <property type="project" value="UniProtKB-SubCell"/>
</dbReference>
<dbReference type="InterPro" id="IPR006644">
    <property type="entry name" value="Cadg"/>
</dbReference>
<evidence type="ECO:0000256" key="10">
    <source>
        <dbReference type="ARBA" id="ARBA00023180"/>
    </source>
</evidence>
<dbReference type="AlphaFoldDB" id="A0A9P0FGA1"/>
<keyword evidence="9 13" id="KW-0472">Membrane</keyword>
<feature type="signal peptide" evidence="14">
    <location>
        <begin position="1"/>
        <end position="18"/>
    </location>
</feature>
<dbReference type="InterPro" id="IPR048346">
    <property type="entry name" value="Sarcoglycan_N"/>
</dbReference>
<evidence type="ECO:0000256" key="8">
    <source>
        <dbReference type="ARBA" id="ARBA00022989"/>
    </source>
</evidence>
<evidence type="ECO:0000256" key="11">
    <source>
        <dbReference type="ARBA" id="ARBA00023212"/>
    </source>
</evidence>
<evidence type="ECO:0000256" key="12">
    <source>
        <dbReference type="SAM" id="MobiDB-lite"/>
    </source>
</evidence>
<organism evidence="16 17">
    <name type="scientific">Brassicogethes aeneus</name>
    <name type="common">Rape pollen beetle</name>
    <name type="synonym">Meligethes aeneus</name>
    <dbReference type="NCBI Taxonomy" id="1431903"/>
    <lineage>
        <taxon>Eukaryota</taxon>
        <taxon>Metazoa</taxon>
        <taxon>Ecdysozoa</taxon>
        <taxon>Arthropoda</taxon>
        <taxon>Hexapoda</taxon>
        <taxon>Insecta</taxon>
        <taxon>Pterygota</taxon>
        <taxon>Neoptera</taxon>
        <taxon>Endopterygota</taxon>
        <taxon>Coleoptera</taxon>
        <taxon>Polyphaga</taxon>
        <taxon>Cucujiformia</taxon>
        <taxon>Nitidulidae</taxon>
        <taxon>Meligethinae</taxon>
        <taxon>Brassicogethes</taxon>
    </lineage>
</organism>
<dbReference type="InterPro" id="IPR008908">
    <property type="entry name" value="Sarcoglycan_alpha/epsilon"/>
</dbReference>
<dbReference type="PANTHER" id="PTHR10132:SF14">
    <property type="entry name" value="SARCOGLYCAN ALPHA, ISOFORM C"/>
    <property type="match status" value="1"/>
</dbReference>
<evidence type="ECO:0000256" key="7">
    <source>
        <dbReference type="ARBA" id="ARBA00022692"/>
    </source>
</evidence>
<accession>A0A9P0FGA1</accession>
<dbReference type="OrthoDB" id="10019906at2759"/>
<proteinExistence type="inferred from homology"/>
<dbReference type="GO" id="GO:0016012">
    <property type="term" value="C:sarcoglycan complex"/>
    <property type="evidence" value="ECO:0007669"/>
    <property type="project" value="InterPro"/>
</dbReference>
<evidence type="ECO:0000256" key="3">
    <source>
        <dbReference type="ARBA" id="ARBA00004513"/>
    </source>
</evidence>
<evidence type="ECO:0000313" key="16">
    <source>
        <dbReference type="EMBL" id="CAH0555434.1"/>
    </source>
</evidence>
<dbReference type="Pfam" id="PF05510">
    <property type="entry name" value="Sarcoglycan_2"/>
    <property type="match status" value="1"/>
</dbReference>
<dbReference type="EMBL" id="OV121135">
    <property type="protein sequence ID" value="CAH0555434.1"/>
    <property type="molecule type" value="Genomic_DNA"/>
</dbReference>
<feature type="region of interest" description="Disordered" evidence="12">
    <location>
        <begin position="381"/>
        <end position="404"/>
    </location>
</feature>
<keyword evidence="5" id="KW-1003">Cell membrane</keyword>
<keyword evidence="6" id="KW-0963">Cytoplasm</keyword>
<evidence type="ECO:0000256" key="1">
    <source>
        <dbReference type="ARBA" id="ARBA00002860"/>
    </source>
</evidence>
<keyword evidence="8 13" id="KW-1133">Transmembrane helix</keyword>
<evidence type="ECO:0000259" key="15">
    <source>
        <dbReference type="SMART" id="SM00736"/>
    </source>
</evidence>
<dbReference type="InterPro" id="IPR048347">
    <property type="entry name" value="Sarcoglycan_C"/>
</dbReference>
<evidence type="ECO:0000256" key="9">
    <source>
        <dbReference type="ARBA" id="ARBA00023136"/>
    </source>
</evidence>
<evidence type="ECO:0000256" key="4">
    <source>
        <dbReference type="ARBA" id="ARBA00007721"/>
    </source>
</evidence>
<evidence type="ECO:0000256" key="5">
    <source>
        <dbReference type="ARBA" id="ARBA00022475"/>
    </source>
</evidence>
<dbReference type="Pfam" id="PF20989">
    <property type="entry name" value="Sarcoglycan_2_C"/>
    <property type="match status" value="1"/>
</dbReference>
<sequence>MLKLNLILLLKIISFSYGLKEENVLQTEVFQVTINPSMFNWTYSNEQYTYEITLAGAPDLPSWLKYVYSNKHHSVFVYGVAPIGKKSVSLDVVALNRKTYETRVEQIKINIAEKLNPALYEVYLKINNINVEDMFDVERMEALKDIFRKELWKDSGTDLYVTYLNSALDIGARKPPNPTEEEGVVIRLGSQEAFSHEMIGLQEEVRPLWKMTLCPFKRTSVERYFRTAGFALDWCLFRLIGENNSAIGVNEKLSYQEPNDVLIDTISKDDIPKRDYFNDYLLATMVPIGINLILVCLVSFIICAKHDSLKDEESEKFFNEIFHICTDCVDDCKRDERELTPPQEPGKYEGMSNEPLYAINSDMSLSPEPMLFSLTNSPTSTLGHGVHCRPSPPPYVRPKFKPEL</sequence>
<dbReference type="PANTHER" id="PTHR10132">
    <property type="entry name" value="ALPHA-/EPSILON-SARCOGLYCAN FAMILY MEMBER"/>
    <property type="match status" value="1"/>
</dbReference>
<dbReference type="GO" id="GO:0042383">
    <property type="term" value="C:sarcolemma"/>
    <property type="evidence" value="ECO:0007669"/>
    <property type="project" value="UniProtKB-SubCell"/>
</dbReference>
<keyword evidence="10" id="KW-0325">Glycoprotein</keyword>
<dbReference type="Proteomes" id="UP001154078">
    <property type="component" value="Chromosome 4"/>
</dbReference>
<protein>
    <recommendedName>
        <fullName evidence="15">Dystroglycan-type cadherin-like domain-containing protein</fullName>
    </recommendedName>
</protein>
<comment type="function">
    <text evidence="1">Component of the sarcoglycan complex, a subcomplex of the dystrophin-glycoprotein complex which forms a link between the F-actin cytoskeleton and the extracellular matrix.</text>
</comment>